<dbReference type="PANTHER" id="PTHR18860">
    <property type="entry name" value="14-3-3 PROTEIN"/>
    <property type="match status" value="1"/>
</dbReference>
<dbReference type="InterPro" id="IPR023409">
    <property type="entry name" value="14-3-3_CS"/>
</dbReference>
<protein>
    <recommendedName>
        <fullName evidence="3">14-3-3 domain-containing protein</fullName>
    </recommendedName>
</protein>
<dbReference type="EMBL" id="CALNXI010000293">
    <property type="protein sequence ID" value="CAH3024196.1"/>
    <property type="molecule type" value="Genomic_DNA"/>
</dbReference>
<keyword evidence="5" id="KW-1185">Reference proteome</keyword>
<dbReference type="Pfam" id="PF00244">
    <property type="entry name" value="14-3-3"/>
    <property type="match status" value="1"/>
</dbReference>
<name>A0ABN8M8T3_9CNID</name>
<dbReference type="Gene3D" id="1.20.190.20">
    <property type="entry name" value="14-3-3 domain"/>
    <property type="match status" value="1"/>
</dbReference>
<evidence type="ECO:0000313" key="4">
    <source>
        <dbReference type="EMBL" id="CAH3024196.1"/>
    </source>
</evidence>
<dbReference type="CDD" id="cd08774">
    <property type="entry name" value="14-3-3"/>
    <property type="match status" value="1"/>
</dbReference>
<dbReference type="SUPFAM" id="SSF48445">
    <property type="entry name" value="14-3-3 protein"/>
    <property type="match status" value="1"/>
</dbReference>
<dbReference type="Proteomes" id="UP001159427">
    <property type="component" value="Unassembled WGS sequence"/>
</dbReference>
<dbReference type="PIRSF" id="PIRSF000868">
    <property type="entry name" value="14-3-3"/>
    <property type="match status" value="1"/>
</dbReference>
<dbReference type="InterPro" id="IPR023410">
    <property type="entry name" value="14-3-3_domain"/>
</dbReference>
<evidence type="ECO:0000259" key="3">
    <source>
        <dbReference type="SMART" id="SM00101"/>
    </source>
</evidence>
<gene>
    <name evidence="4" type="ORF">PEVE_00021920</name>
</gene>
<comment type="caution">
    <text evidence="4">The sequence shown here is derived from an EMBL/GenBank/DDBJ whole genome shotgun (WGS) entry which is preliminary data.</text>
</comment>
<comment type="similarity">
    <text evidence="1">Belongs to the 14-3-3 family.</text>
</comment>
<evidence type="ECO:0000256" key="2">
    <source>
        <dbReference type="SAM" id="Coils"/>
    </source>
</evidence>
<proteinExistence type="inferred from homology"/>
<accession>A0ABN8M8T3</accession>
<reference evidence="4 5" key="1">
    <citation type="submission" date="2022-05" db="EMBL/GenBank/DDBJ databases">
        <authorList>
            <consortium name="Genoscope - CEA"/>
            <person name="William W."/>
        </authorList>
    </citation>
    <scope>NUCLEOTIDE SEQUENCE [LARGE SCALE GENOMIC DNA]</scope>
</reference>
<sequence>MADEVLDRESEVFMAKLTEQAERYEGSNLLNFLLSHYMAEHMKRLVKTGVELTVEERNLLSVAYKNKIGARRASWRIVDACQSKLKEVNRGYKEEIEQELREICKEILGLLEDYLIAKESSGTADPKKAAEAKVFFLKMKGDYYRYLAEIGKEEKSEENEKDPAQKSASDHALDAYKAAVEEANHLPTTSPIRLGLYLNYSVFFYELCNNPTKACELAKTAFDTAIAELDTLSEDSYKDSTLIMQLLRDNLTLWTSDQDAGDTKVEDLEDAK</sequence>
<feature type="domain" description="14-3-3" evidence="3">
    <location>
        <begin position="8"/>
        <end position="266"/>
    </location>
</feature>
<dbReference type="PROSITE" id="PS00797">
    <property type="entry name" value="1433_2"/>
    <property type="match status" value="1"/>
</dbReference>
<evidence type="ECO:0000313" key="5">
    <source>
        <dbReference type="Proteomes" id="UP001159427"/>
    </source>
</evidence>
<dbReference type="InterPro" id="IPR036815">
    <property type="entry name" value="14-3-3_dom_sf"/>
</dbReference>
<dbReference type="PRINTS" id="PR00305">
    <property type="entry name" value="1433ZETA"/>
</dbReference>
<evidence type="ECO:0000256" key="1">
    <source>
        <dbReference type="ARBA" id="ARBA00006141"/>
    </source>
</evidence>
<dbReference type="InterPro" id="IPR000308">
    <property type="entry name" value="14-3-3"/>
</dbReference>
<organism evidence="4 5">
    <name type="scientific">Porites evermanni</name>
    <dbReference type="NCBI Taxonomy" id="104178"/>
    <lineage>
        <taxon>Eukaryota</taxon>
        <taxon>Metazoa</taxon>
        <taxon>Cnidaria</taxon>
        <taxon>Anthozoa</taxon>
        <taxon>Hexacorallia</taxon>
        <taxon>Scleractinia</taxon>
        <taxon>Fungiina</taxon>
        <taxon>Poritidae</taxon>
        <taxon>Porites</taxon>
    </lineage>
</organism>
<feature type="coiled-coil region" evidence="2">
    <location>
        <begin position="82"/>
        <end position="113"/>
    </location>
</feature>
<keyword evidence="2" id="KW-0175">Coiled coil</keyword>
<dbReference type="SMART" id="SM00101">
    <property type="entry name" value="14_3_3"/>
    <property type="match status" value="1"/>
</dbReference>